<dbReference type="SUPFAM" id="SSF53448">
    <property type="entry name" value="Nucleotide-diphospho-sugar transferases"/>
    <property type="match status" value="1"/>
</dbReference>
<proteinExistence type="predicted"/>
<sequence length="365" mass="42306">MKKHPLLPIRQQIRYRHGQGFESVRGKFSIFSTSFLSQIRMRAKGWMISLFNNTSLSRHKLTTFGILIFVVAAEFFLHLYLTDISLPESLVKGKGKVCVVIRTYHKHASGYYRLVDSLTSLMQQTYTEWEALVFQTDDVPFPELEDIIANLGDSRIRRLNLGLHRYSHGESAYSLTDKAITHCSEESKWLVVTNGDNQYHPLFLSSIDARSDVTTVNWYTRYSLMMRPKREALCSRWDGGTCRVNRFQFARTDLGSVILSLDRWRKESLKFSEQVPNSMQDGQLYSRLRNELLWKVHHVNRCLFHHNPNPRSCNAKGGIWKEHGSPPWEGLCVTPEEAARDLESGRYIAYHSTEEGSELNCMYRS</sequence>
<organism evidence="1">
    <name type="scientific">Tetraselmis sp. GSL018</name>
    <dbReference type="NCBI Taxonomy" id="582737"/>
    <lineage>
        <taxon>Eukaryota</taxon>
        <taxon>Viridiplantae</taxon>
        <taxon>Chlorophyta</taxon>
        <taxon>core chlorophytes</taxon>
        <taxon>Chlorodendrophyceae</taxon>
        <taxon>Chlorodendrales</taxon>
        <taxon>Chlorodendraceae</taxon>
        <taxon>Tetraselmis</taxon>
    </lineage>
</organism>
<protein>
    <submittedName>
        <fullName evidence="1">Uncharacterized protein</fullName>
    </submittedName>
</protein>
<evidence type="ECO:0000313" key="1">
    <source>
        <dbReference type="EMBL" id="JAC66843.1"/>
    </source>
</evidence>
<dbReference type="AlphaFoldDB" id="A0A061R4D0"/>
<gene>
    <name evidence="1" type="ORF">TSPGSL018_12681</name>
</gene>
<reference evidence="1" key="1">
    <citation type="submission" date="2014-05" db="EMBL/GenBank/DDBJ databases">
        <title>The transcriptome of the halophilic microalga Tetraselmis sp. GSL018 isolated from the Great Salt Lake, Utah.</title>
        <authorList>
            <person name="Jinkerson R.E."/>
            <person name="D'Adamo S."/>
            <person name="Posewitz M.C."/>
        </authorList>
    </citation>
    <scope>NUCLEOTIDE SEQUENCE</scope>
    <source>
        <strain evidence="1">GSL018</strain>
    </source>
</reference>
<dbReference type="InterPro" id="IPR029044">
    <property type="entry name" value="Nucleotide-diphossugar_trans"/>
</dbReference>
<name>A0A061R4D0_9CHLO</name>
<accession>A0A061R4D0</accession>
<dbReference type="EMBL" id="GBEZ01019758">
    <property type="protein sequence ID" value="JAC66843.1"/>
    <property type="molecule type" value="Transcribed_RNA"/>
</dbReference>